<sequence length="342" mass="36053">MAMRHKAVAVLVALAFVCLAATGASRAGEITLYATREAALVAPVVAAFTKASGVKVNVVFVEDSLVKRLVSEGETSPADVLLTIGLDKTIQLSTRGLTQAIASPRLEQAVPAHLRGAGARWITLAIRPRIVLARKNSALAAIDYEDLAGPQWRGKLCMRSALHQNNVALVAAYLAHHGEAATEAWLAGLKANLVHKPAGKDNDVIREIAQGTCEIGIANTVALAQLRDGREGADWRVWAMEVKAVPTTFKGGGTHVNLTSAAIAKRAPHPEAARRLLEFLVTPAAQRIFAAAELEYPVLAETEPAPIVAAIGSFAADTLPIDEISGQQQAAIALIGKVGFDE</sequence>
<organism evidence="4 5">
    <name type="scientific">Bradyrhizobium betae</name>
    <dbReference type="NCBI Taxonomy" id="244734"/>
    <lineage>
        <taxon>Bacteria</taxon>
        <taxon>Pseudomonadati</taxon>
        <taxon>Pseudomonadota</taxon>
        <taxon>Alphaproteobacteria</taxon>
        <taxon>Hyphomicrobiales</taxon>
        <taxon>Nitrobacteraceae</taxon>
        <taxon>Bradyrhizobium</taxon>
    </lineage>
</organism>
<dbReference type="OrthoDB" id="9769567at2"/>
<evidence type="ECO:0000256" key="1">
    <source>
        <dbReference type="ARBA" id="ARBA00008520"/>
    </source>
</evidence>
<dbReference type="EMBL" id="CP044543">
    <property type="protein sequence ID" value="QFI73111.1"/>
    <property type="molecule type" value="Genomic_DNA"/>
</dbReference>
<dbReference type="PANTHER" id="PTHR30006:SF15">
    <property type="entry name" value="IRON-UTILIZATION PERIPLASMIC PROTEIN"/>
    <property type="match status" value="1"/>
</dbReference>
<dbReference type="InterPro" id="IPR026045">
    <property type="entry name" value="Ferric-bd"/>
</dbReference>
<dbReference type="Pfam" id="PF13531">
    <property type="entry name" value="SBP_bac_11"/>
    <property type="match status" value="1"/>
</dbReference>
<keyword evidence="2 3" id="KW-0732">Signal</keyword>
<evidence type="ECO:0000256" key="3">
    <source>
        <dbReference type="SAM" id="SignalP"/>
    </source>
</evidence>
<comment type="similarity">
    <text evidence="1">Belongs to the bacterial solute-binding protein 1 family.</text>
</comment>
<dbReference type="GO" id="GO:0030288">
    <property type="term" value="C:outer membrane-bounded periplasmic space"/>
    <property type="evidence" value="ECO:0007669"/>
    <property type="project" value="TreeGrafter"/>
</dbReference>
<reference evidence="5" key="1">
    <citation type="submission" date="2019-10" db="EMBL/GenBank/DDBJ databases">
        <title>Complete Genome Sequence of Bradyrhizobium betae type strain PL7HG1T.</title>
        <authorList>
            <person name="Bromfield E.S.P."/>
            <person name="Cloutier S."/>
        </authorList>
    </citation>
    <scope>NUCLEOTIDE SEQUENCE [LARGE SCALE GENOMIC DNA]</scope>
    <source>
        <strain evidence="5">PL7HG1</strain>
    </source>
</reference>
<dbReference type="KEGG" id="bbet:F8237_12290"/>
<feature type="chain" id="PRO_5024970563" evidence="3">
    <location>
        <begin position="21"/>
        <end position="342"/>
    </location>
</feature>
<protein>
    <submittedName>
        <fullName evidence="4">Extracellular solute-binding protein</fullName>
    </submittedName>
</protein>
<dbReference type="Proteomes" id="UP000325641">
    <property type="component" value="Chromosome"/>
</dbReference>
<dbReference type="SUPFAM" id="SSF53850">
    <property type="entry name" value="Periplasmic binding protein-like II"/>
    <property type="match status" value="1"/>
</dbReference>
<dbReference type="PANTHER" id="PTHR30006">
    <property type="entry name" value="THIAMINE-BINDING PERIPLASMIC PROTEIN-RELATED"/>
    <property type="match status" value="1"/>
</dbReference>
<proteinExistence type="inferred from homology"/>
<dbReference type="Gene3D" id="3.40.190.10">
    <property type="entry name" value="Periplasmic binding protein-like II"/>
    <property type="match status" value="2"/>
</dbReference>
<accession>A0A5P6P492</accession>
<evidence type="ECO:0000313" key="4">
    <source>
        <dbReference type="EMBL" id="QFI73111.1"/>
    </source>
</evidence>
<dbReference type="PIRSF" id="PIRSF002825">
    <property type="entry name" value="CfbpA"/>
    <property type="match status" value="1"/>
</dbReference>
<evidence type="ECO:0000256" key="2">
    <source>
        <dbReference type="ARBA" id="ARBA00022729"/>
    </source>
</evidence>
<gene>
    <name evidence="4" type="ORF">F8237_12290</name>
</gene>
<feature type="signal peptide" evidence="3">
    <location>
        <begin position="1"/>
        <end position="20"/>
    </location>
</feature>
<evidence type="ECO:0000313" key="5">
    <source>
        <dbReference type="Proteomes" id="UP000325641"/>
    </source>
</evidence>
<name>A0A5P6P492_9BRAD</name>
<dbReference type="AlphaFoldDB" id="A0A5P6P492"/>